<proteinExistence type="predicted"/>
<accession>A0A4P7C3A7</accession>
<keyword evidence="1" id="KW-0732">Signal</keyword>
<protein>
    <recommendedName>
        <fullName evidence="4">Lipocalin-like domain-containing protein</fullName>
    </recommendedName>
</protein>
<evidence type="ECO:0000313" key="3">
    <source>
        <dbReference type="Proteomes" id="UP000294325"/>
    </source>
</evidence>
<feature type="signal peptide" evidence="1">
    <location>
        <begin position="1"/>
        <end position="26"/>
    </location>
</feature>
<name>A0A4P7C3A7_9GAMM</name>
<evidence type="ECO:0008006" key="4">
    <source>
        <dbReference type="Google" id="ProtNLM"/>
    </source>
</evidence>
<organism evidence="2 3">
    <name type="scientific">Nitrosococcus wardiae</name>
    <dbReference type="NCBI Taxonomy" id="1814290"/>
    <lineage>
        <taxon>Bacteria</taxon>
        <taxon>Pseudomonadati</taxon>
        <taxon>Pseudomonadota</taxon>
        <taxon>Gammaproteobacteria</taxon>
        <taxon>Chromatiales</taxon>
        <taxon>Chromatiaceae</taxon>
        <taxon>Nitrosococcus</taxon>
    </lineage>
</organism>
<sequence>MRFSLSKIFIFFTGLMLNLSFSSAQAACSVDKLAGRWVFSEYGTHVKLGSVPFSEVGWFVLRKNGRGKGQAFLSINGKAIPSLPLDIQSVNIRPRTCVGEATFSVGENLRTITFVLNSELKEFHYVSTKGDLTTLGNAKRDINDRDDNDRDD</sequence>
<evidence type="ECO:0000313" key="2">
    <source>
        <dbReference type="EMBL" id="QBQ55386.1"/>
    </source>
</evidence>
<feature type="chain" id="PRO_5020313847" description="Lipocalin-like domain-containing protein" evidence="1">
    <location>
        <begin position="27"/>
        <end position="152"/>
    </location>
</feature>
<dbReference type="KEGG" id="nwr:E3U44_13340"/>
<dbReference type="OrthoDB" id="9934205at2"/>
<evidence type="ECO:0000256" key="1">
    <source>
        <dbReference type="SAM" id="SignalP"/>
    </source>
</evidence>
<reference evidence="2 3" key="1">
    <citation type="submission" date="2019-03" db="EMBL/GenBank/DDBJ databases">
        <title>The genome sequence of Nitrosococcus wardiae strain D1FHST reveals the archetypal metabolic capacity of ammonia-oxidizing Gammaproteobacteria.</title>
        <authorList>
            <person name="Wang L."/>
            <person name="Lim C.K."/>
            <person name="Hanson T.E."/>
            <person name="Dang H."/>
            <person name="Klotz M.G."/>
        </authorList>
    </citation>
    <scope>NUCLEOTIDE SEQUENCE [LARGE SCALE GENOMIC DNA]</scope>
    <source>
        <strain evidence="2 3">D1FHS</strain>
    </source>
</reference>
<dbReference type="RefSeq" id="WP_134358646.1">
    <property type="nucleotide sequence ID" value="NZ_CP038033.1"/>
</dbReference>
<gene>
    <name evidence="2" type="ORF">E3U44_13340</name>
</gene>
<dbReference type="Proteomes" id="UP000294325">
    <property type="component" value="Chromosome"/>
</dbReference>
<dbReference type="EMBL" id="CP038033">
    <property type="protein sequence ID" value="QBQ55386.1"/>
    <property type="molecule type" value="Genomic_DNA"/>
</dbReference>
<dbReference type="AlphaFoldDB" id="A0A4P7C3A7"/>
<keyword evidence="3" id="KW-1185">Reference proteome</keyword>